<reference evidence="1" key="1">
    <citation type="submission" date="2020-09" db="EMBL/GenBank/DDBJ databases">
        <authorList>
            <person name="Blom J."/>
        </authorList>
    </citation>
    <scope>NUCLEOTIDE SEQUENCE</scope>
    <source>
        <strain evidence="1">No.66</strain>
    </source>
</reference>
<proteinExistence type="predicted"/>
<protein>
    <submittedName>
        <fullName evidence="1">Uncharacterized protein</fullName>
    </submittedName>
</protein>
<dbReference type="RefSeq" id="WP_254032202.1">
    <property type="nucleotide sequence ID" value="NZ_JBAVBW010000134.1"/>
</dbReference>
<evidence type="ECO:0000313" key="2">
    <source>
        <dbReference type="Proteomes" id="UP001153761"/>
    </source>
</evidence>
<gene>
    <name evidence="1" type="ORF">PANO66_01256</name>
</gene>
<name>A0AAD1Q0C1_PLAAG</name>
<evidence type="ECO:0000313" key="1">
    <source>
        <dbReference type="EMBL" id="CAD5929592.1"/>
    </source>
</evidence>
<dbReference type="EMBL" id="LR882963">
    <property type="protein sequence ID" value="CAD5929592.1"/>
    <property type="molecule type" value="Genomic_DNA"/>
</dbReference>
<sequence length="91" mass="9213">MSQITIANLSFCENTGTNAQAIKGSISSPRVSTSISKNVSSSHHAFFNIEQLNGGYLISAGYAVAVAAGVAAAISVDGTTYTSVNVSTQVG</sequence>
<organism evidence="1 2">
    <name type="scientific">Planktothrix agardhii</name>
    <name type="common">Oscillatoria agardhii</name>
    <dbReference type="NCBI Taxonomy" id="1160"/>
    <lineage>
        <taxon>Bacteria</taxon>
        <taxon>Bacillati</taxon>
        <taxon>Cyanobacteriota</taxon>
        <taxon>Cyanophyceae</taxon>
        <taxon>Oscillatoriophycideae</taxon>
        <taxon>Oscillatoriales</taxon>
        <taxon>Microcoleaceae</taxon>
        <taxon>Planktothrix</taxon>
    </lineage>
</organism>
<dbReference type="Proteomes" id="UP001153761">
    <property type="component" value="Chromosome"/>
</dbReference>
<dbReference type="AlphaFoldDB" id="A0AAD1Q0C1"/>
<accession>A0AAD1Q0C1</accession>